<evidence type="ECO:0000313" key="5">
    <source>
        <dbReference type="Proteomes" id="UP001176521"/>
    </source>
</evidence>
<accession>A0AAN6G857</accession>
<dbReference type="InterPro" id="IPR035929">
    <property type="entry name" value="CoaB-like_sf"/>
</dbReference>
<dbReference type="GO" id="GO:0015937">
    <property type="term" value="P:coenzyme A biosynthetic process"/>
    <property type="evidence" value="ECO:0007669"/>
    <property type="project" value="UniProtKB-ARBA"/>
</dbReference>
<keyword evidence="5" id="KW-1185">Reference proteome</keyword>
<dbReference type="InterPro" id="IPR007085">
    <property type="entry name" value="DNA/pantothenate-metab_flavo_C"/>
</dbReference>
<comment type="similarity">
    <text evidence="1">Belongs to the PPC synthetase family.</text>
</comment>
<feature type="domain" description="DNA/pantothenate metabolism flavoprotein C-terminal" evidence="3">
    <location>
        <begin position="194"/>
        <end position="297"/>
    </location>
</feature>
<comment type="caution">
    <text evidence="4">The sequence shown here is derived from an EMBL/GenBank/DDBJ whole genome shotgun (WGS) entry which is preliminary data.</text>
</comment>
<dbReference type="GO" id="GO:0016874">
    <property type="term" value="F:ligase activity"/>
    <property type="evidence" value="ECO:0007669"/>
    <property type="project" value="UniProtKB-KW"/>
</dbReference>
<feature type="region of interest" description="Disordered" evidence="2">
    <location>
        <begin position="309"/>
        <end position="357"/>
    </location>
</feature>
<proteinExistence type="inferred from homology"/>
<feature type="region of interest" description="Disordered" evidence="2">
    <location>
        <begin position="109"/>
        <end position="149"/>
    </location>
</feature>
<organism evidence="4 5">
    <name type="scientific">Tilletia horrida</name>
    <dbReference type="NCBI Taxonomy" id="155126"/>
    <lineage>
        <taxon>Eukaryota</taxon>
        <taxon>Fungi</taxon>
        <taxon>Dikarya</taxon>
        <taxon>Basidiomycota</taxon>
        <taxon>Ustilaginomycotina</taxon>
        <taxon>Exobasidiomycetes</taxon>
        <taxon>Tilletiales</taxon>
        <taxon>Tilletiaceae</taxon>
        <taxon>Tilletia</taxon>
    </lineage>
</organism>
<evidence type="ECO:0000256" key="2">
    <source>
        <dbReference type="SAM" id="MobiDB-lite"/>
    </source>
</evidence>
<dbReference type="Gene3D" id="3.40.50.10300">
    <property type="entry name" value="CoaB-like"/>
    <property type="match status" value="1"/>
</dbReference>
<evidence type="ECO:0000256" key="1">
    <source>
        <dbReference type="ARBA" id="ARBA00005703"/>
    </source>
</evidence>
<protein>
    <submittedName>
        <fullName evidence="4">Phosphopantothenate--cysteine ligase cab2</fullName>
        <ecNumber evidence="4">6.3.2.51</ecNumber>
    </submittedName>
</protein>
<dbReference type="SUPFAM" id="SSF102645">
    <property type="entry name" value="CoaB-like"/>
    <property type="match status" value="1"/>
</dbReference>
<feature type="compositionally biased region" description="Low complexity" evidence="2">
    <location>
        <begin position="137"/>
        <end position="146"/>
    </location>
</feature>
<dbReference type="EMBL" id="JAPDMQ010000478">
    <property type="protein sequence ID" value="KAK0523961.1"/>
    <property type="molecule type" value="Genomic_DNA"/>
</dbReference>
<dbReference type="Pfam" id="PF04127">
    <property type="entry name" value="DFP"/>
    <property type="match status" value="1"/>
</dbReference>
<gene>
    <name evidence="4" type="primary">CAB2</name>
    <name evidence="4" type="ORF">OC842_005980</name>
</gene>
<dbReference type="Proteomes" id="UP001176521">
    <property type="component" value="Unassembled WGS sequence"/>
</dbReference>
<reference evidence="4" key="1">
    <citation type="journal article" date="2023" name="PhytoFront">
        <title>Draft Genome Resources of Seven Strains of Tilletia horrida, Causal Agent of Kernel Smut of Rice.</title>
        <authorList>
            <person name="Khanal S."/>
            <person name="Antony Babu S."/>
            <person name="Zhou X.G."/>
        </authorList>
    </citation>
    <scope>NUCLEOTIDE SEQUENCE</scope>
    <source>
        <strain evidence="4">TX3</strain>
    </source>
</reference>
<dbReference type="AlphaFoldDB" id="A0AAN6G857"/>
<keyword evidence="4" id="KW-0436">Ligase</keyword>
<dbReference type="PANTHER" id="PTHR12290">
    <property type="entry name" value="CORNICHON-RELATED"/>
    <property type="match status" value="1"/>
</dbReference>
<sequence>MGFSAQEFFEMQRPPANLDQIRAQASEFVQRHKKEGRPVVLVTSGGTTVPLEQNVVRFLDNFSAGTRGATSAEYFLSAGYAVIFMHRQHSLSPFTRHYSHTTNPFLDLLSDPDETTSSSSSSSSRGGASANLSGNHASTSAGASTGSDERIYVQPEHTAALRPVLRAYHRANRAGTLLRLSFVTVNDYLFMLREMSQAMQPLGRSGMYYLAAAVSDFFVPSTKTPEHKIQSGKGSLLIEMDQVPKVLKPMVQDWAPEGFIVSFKLETDPSLLIPKARAALERYGHQVVIGNDLNRRKFEVVFVQRQLGTKTEGAASAPAPASASGSASTSSSIATGNATSSNSSSGGGGGGGRPASPAFVERWLRLADIPPSSVSAASHSGEREIEEDIVRELCSMHTTWIAQGASSSKM</sequence>
<dbReference type="EC" id="6.3.2.51" evidence="4"/>
<evidence type="ECO:0000313" key="4">
    <source>
        <dbReference type="EMBL" id="KAK0523961.1"/>
    </source>
</evidence>
<evidence type="ECO:0000259" key="3">
    <source>
        <dbReference type="Pfam" id="PF04127"/>
    </source>
</evidence>
<name>A0AAN6G857_9BASI</name>
<feature type="compositionally biased region" description="Low complexity" evidence="2">
    <location>
        <begin position="313"/>
        <end position="344"/>
    </location>
</feature>